<dbReference type="PANTHER" id="PTHR43806:SF58">
    <property type="entry name" value="ALKALINE PROTEASE 1-RELATED"/>
    <property type="match status" value="1"/>
</dbReference>
<name>A0AAE0CCL9_9CHLO</name>
<comment type="similarity">
    <text evidence="1 5">Belongs to the peptidase S8 family.</text>
</comment>
<dbReference type="InterPro" id="IPR000209">
    <property type="entry name" value="Peptidase_S8/S53_dom"/>
</dbReference>
<keyword evidence="10" id="KW-1185">Reference proteome</keyword>
<dbReference type="InterPro" id="IPR015500">
    <property type="entry name" value="Peptidase_S8_subtilisin-rel"/>
</dbReference>
<accession>A0AAE0CCL9</accession>
<evidence type="ECO:0000256" key="3">
    <source>
        <dbReference type="ARBA" id="ARBA00022801"/>
    </source>
</evidence>
<dbReference type="PRINTS" id="PR00723">
    <property type="entry name" value="SUBTILISIN"/>
</dbReference>
<sequence length="397" mass="42448">MLSWRCAVLAVSCLLSPFLFIEGQILVPAGRPSIPPVATPPAAIAGPPRPSAGLNSAPPDSASPQGAPPPKKRPPSPVKPPAPARPPPGDHSREKTGKPKQYGRGPQSRETLAPGGPRRNEDGTRGVEGGSSQGAAFRGSEGELTKGGPEGDRFPGLQPGDYRTARPVHERESGLPPLYNATYNTSIFEVVENNVYSVRFYTNYTFADLADEICAVAESGTGTFSGVCKARVAASSLLVFKADAYSDIDVLRATYASYIEYCEYDYKANVTQTTYDGLWNVDDSYGLFFLDRITQTDTWLDQQYSLAAAGEGVHIYILDTGIATGHNEFTGRIKLGYPDSYDWSAGSDDVEDCYGHGTHCAGIAAGSTVGLCKSCSIHTMRRVRLLLLVGECGYCSS</sequence>
<dbReference type="SUPFAM" id="SSF52743">
    <property type="entry name" value="Subtilisin-like"/>
    <property type="match status" value="1"/>
</dbReference>
<keyword evidence="3" id="KW-0378">Hydrolase</keyword>
<feature type="region of interest" description="Disordered" evidence="6">
    <location>
        <begin position="38"/>
        <end position="159"/>
    </location>
</feature>
<dbReference type="InterPro" id="IPR022398">
    <property type="entry name" value="Peptidase_S8_His-AS"/>
</dbReference>
<evidence type="ECO:0000256" key="6">
    <source>
        <dbReference type="SAM" id="MobiDB-lite"/>
    </source>
</evidence>
<dbReference type="PANTHER" id="PTHR43806">
    <property type="entry name" value="PEPTIDASE S8"/>
    <property type="match status" value="1"/>
</dbReference>
<dbReference type="PROSITE" id="PS00136">
    <property type="entry name" value="SUBTILASE_ASP"/>
    <property type="match status" value="1"/>
</dbReference>
<reference evidence="9 10" key="1">
    <citation type="journal article" date="2015" name="Genome Biol. Evol.">
        <title>Comparative Genomics of a Bacterivorous Green Alga Reveals Evolutionary Causalities and Consequences of Phago-Mixotrophic Mode of Nutrition.</title>
        <authorList>
            <person name="Burns J.A."/>
            <person name="Paasch A."/>
            <person name="Narechania A."/>
            <person name="Kim E."/>
        </authorList>
    </citation>
    <scope>NUCLEOTIDE SEQUENCE [LARGE SCALE GENOMIC DNA]</scope>
    <source>
        <strain evidence="9 10">PLY_AMNH</strain>
    </source>
</reference>
<dbReference type="AlphaFoldDB" id="A0AAE0CCL9"/>
<comment type="caution">
    <text evidence="5">Lacks conserved residue(s) required for the propagation of feature annotation.</text>
</comment>
<organism evidence="9 10">
    <name type="scientific">Cymbomonas tetramitiformis</name>
    <dbReference type="NCBI Taxonomy" id="36881"/>
    <lineage>
        <taxon>Eukaryota</taxon>
        <taxon>Viridiplantae</taxon>
        <taxon>Chlorophyta</taxon>
        <taxon>Pyramimonadophyceae</taxon>
        <taxon>Pyramimonadales</taxon>
        <taxon>Pyramimonadaceae</taxon>
        <taxon>Cymbomonas</taxon>
    </lineage>
</organism>
<gene>
    <name evidence="9" type="ORF">CYMTET_38080</name>
</gene>
<evidence type="ECO:0000256" key="2">
    <source>
        <dbReference type="ARBA" id="ARBA00022670"/>
    </source>
</evidence>
<dbReference type="GO" id="GO:0005615">
    <property type="term" value="C:extracellular space"/>
    <property type="evidence" value="ECO:0007669"/>
    <property type="project" value="TreeGrafter"/>
</dbReference>
<evidence type="ECO:0000256" key="5">
    <source>
        <dbReference type="PROSITE-ProRule" id="PRU01240"/>
    </source>
</evidence>
<feature type="chain" id="PRO_5042076692" description="Peptidase S8/S53 domain-containing protein" evidence="7">
    <location>
        <begin position="24"/>
        <end position="397"/>
    </location>
</feature>
<evidence type="ECO:0000256" key="1">
    <source>
        <dbReference type="ARBA" id="ARBA00011073"/>
    </source>
</evidence>
<dbReference type="GO" id="GO:0006508">
    <property type="term" value="P:proteolysis"/>
    <property type="evidence" value="ECO:0007669"/>
    <property type="project" value="UniProtKB-KW"/>
</dbReference>
<keyword evidence="4" id="KW-0720">Serine protease</keyword>
<evidence type="ECO:0000256" key="4">
    <source>
        <dbReference type="ARBA" id="ARBA00022825"/>
    </source>
</evidence>
<dbReference type="Proteomes" id="UP001190700">
    <property type="component" value="Unassembled WGS sequence"/>
</dbReference>
<dbReference type="InterPro" id="IPR050131">
    <property type="entry name" value="Peptidase_S8_subtilisin-like"/>
</dbReference>
<evidence type="ECO:0000259" key="8">
    <source>
        <dbReference type="Pfam" id="PF00082"/>
    </source>
</evidence>
<keyword evidence="2" id="KW-0645">Protease</keyword>
<dbReference type="Pfam" id="PF00082">
    <property type="entry name" value="Peptidase_S8"/>
    <property type="match status" value="1"/>
</dbReference>
<dbReference type="PROSITE" id="PS51892">
    <property type="entry name" value="SUBTILASE"/>
    <property type="match status" value="1"/>
</dbReference>
<proteinExistence type="inferred from homology"/>
<keyword evidence="7" id="KW-0732">Signal</keyword>
<dbReference type="InterPro" id="IPR023827">
    <property type="entry name" value="Peptidase_S8_Asp-AS"/>
</dbReference>
<feature type="compositionally biased region" description="Pro residues" evidence="6">
    <location>
        <begin position="75"/>
        <end position="87"/>
    </location>
</feature>
<dbReference type="EMBL" id="LGRX02025315">
    <property type="protein sequence ID" value="KAK3252632.1"/>
    <property type="molecule type" value="Genomic_DNA"/>
</dbReference>
<evidence type="ECO:0000256" key="7">
    <source>
        <dbReference type="SAM" id="SignalP"/>
    </source>
</evidence>
<feature type="compositionally biased region" description="Basic and acidic residues" evidence="6">
    <location>
        <begin position="140"/>
        <end position="153"/>
    </location>
</feature>
<protein>
    <recommendedName>
        <fullName evidence="8">Peptidase S8/S53 domain-containing protein</fullName>
    </recommendedName>
</protein>
<dbReference type="Gene3D" id="3.40.50.200">
    <property type="entry name" value="Peptidase S8/S53 domain"/>
    <property type="match status" value="1"/>
</dbReference>
<feature type="signal peptide" evidence="7">
    <location>
        <begin position="1"/>
        <end position="23"/>
    </location>
</feature>
<dbReference type="InterPro" id="IPR036852">
    <property type="entry name" value="Peptidase_S8/S53_dom_sf"/>
</dbReference>
<evidence type="ECO:0000313" key="9">
    <source>
        <dbReference type="EMBL" id="KAK3252632.1"/>
    </source>
</evidence>
<feature type="domain" description="Peptidase S8/S53" evidence="8">
    <location>
        <begin position="310"/>
        <end position="380"/>
    </location>
</feature>
<comment type="caution">
    <text evidence="9">The sequence shown here is derived from an EMBL/GenBank/DDBJ whole genome shotgun (WGS) entry which is preliminary data.</text>
</comment>
<evidence type="ECO:0000313" key="10">
    <source>
        <dbReference type="Proteomes" id="UP001190700"/>
    </source>
</evidence>
<dbReference type="GO" id="GO:0004252">
    <property type="term" value="F:serine-type endopeptidase activity"/>
    <property type="evidence" value="ECO:0007669"/>
    <property type="project" value="InterPro"/>
</dbReference>
<feature type="compositionally biased region" description="Basic and acidic residues" evidence="6">
    <location>
        <begin position="88"/>
        <end position="97"/>
    </location>
</feature>
<dbReference type="PROSITE" id="PS00137">
    <property type="entry name" value="SUBTILASE_HIS"/>
    <property type="match status" value="1"/>
</dbReference>